<dbReference type="SUPFAM" id="SSF52540">
    <property type="entry name" value="P-loop containing nucleoside triphosphate hydrolases"/>
    <property type="match status" value="1"/>
</dbReference>
<evidence type="ECO:0000256" key="3">
    <source>
        <dbReference type="ARBA" id="ARBA00022741"/>
    </source>
</evidence>
<dbReference type="InterPro" id="IPR001650">
    <property type="entry name" value="Helicase_C-like"/>
</dbReference>
<dbReference type="Pfam" id="PF21010">
    <property type="entry name" value="HA2_C"/>
    <property type="match status" value="1"/>
</dbReference>
<dbReference type="PANTHER" id="PTHR18934:SF99">
    <property type="entry name" value="ATP-DEPENDENT RNA HELICASE DHX37-RELATED"/>
    <property type="match status" value="1"/>
</dbReference>
<dbReference type="Gene3D" id="3.40.50.300">
    <property type="entry name" value="P-loop containing nucleotide triphosphate hydrolases"/>
    <property type="match status" value="2"/>
</dbReference>
<dbReference type="STRING" id="32264.T1K9Z5"/>
<dbReference type="Proteomes" id="UP000015104">
    <property type="component" value="Unassembled WGS sequence"/>
</dbReference>
<reference evidence="11" key="2">
    <citation type="submission" date="2015-06" db="UniProtKB">
        <authorList>
            <consortium name="EnsemblMetazoa"/>
        </authorList>
    </citation>
    <scope>IDENTIFICATION</scope>
</reference>
<dbReference type="Gene3D" id="1.20.120.1080">
    <property type="match status" value="1"/>
</dbReference>
<evidence type="ECO:0000313" key="11">
    <source>
        <dbReference type="EnsemblMetazoa" id="tetur07g06720.1"/>
    </source>
</evidence>
<evidence type="ECO:0000256" key="5">
    <source>
        <dbReference type="ARBA" id="ARBA00022806"/>
    </source>
</evidence>
<dbReference type="PROSITE" id="PS00690">
    <property type="entry name" value="DEAH_ATP_HELICASE"/>
    <property type="match status" value="1"/>
</dbReference>
<dbReference type="PROSITE" id="PS51194">
    <property type="entry name" value="HELICASE_CTER"/>
    <property type="match status" value="1"/>
</dbReference>
<dbReference type="GO" id="GO:0003724">
    <property type="term" value="F:RNA helicase activity"/>
    <property type="evidence" value="ECO:0007669"/>
    <property type="project" value="UniProtKB-EC"/>
</dbReference>
<dbReference type="CDD" id="cd18791">
    <property type="entry name" value="SF2_C_RHA"/>
    <property type="match status" value="1"/>
</dbReference>
<evidence type="ECO:0000256" key="8">
    <source>
        <dbReference type="SAM" id="MobiDB-lite"/>
    </source>
</evidence>
<comment type="catalytic activity">
    <reaction evidence="7">
        <text>ATP + H2O = ADP + phosphate + H(+)</text>
        <dbReference type="Rhea" id="RHEA:13065"/>
        <dbReference type="ChEBI" id="CHEBI:15377"/>
        <dbReference type="ChEBI" id="CHEBI:15378"/>
        <dbReference type="ChEBI" id="CHEBI:30616"/>
        <dbReference type="ChEBI" id="CHEBI:43474"/>
        <dbReference type="ChEBI" id="CHEBI:456216"/>
        <dbReference type="EC" id="3.6.4.13"/>
    </reaction>
</comment>
<evidence type="ECO:0000256" key="7">
    <source>
        <dbReference type="ARBA" id="ARBA00047984"/>
    </source>
</evidence>
<feature type="compositionally biased region" description="Acidic residues" evidence="8">
    <location>
        <begin position="180"/>
        <end position="215"/>
    </location>
</feature>
<organism evidence="11 12">
    <name type="scientific">Tetranychus urticae</name>
    <name type="common">Two-spotted spider mite</name>
    <dbReference type="NCBI Taxonomy" id="32264"/>
    <lineage>
        <taxon>Eukaryota</taxon>
        <taxon>Metazoa</taxon>
        <taxon>Ecdysozoa</taxon>
        <taxon>Arthropoda</taxon>
        <taxon>Chelicerata</taxon>
        <taxon>Arachnida</taxon>
        <taxon>Acari</taxon>
        <taxon>Acariformes</taxon>
        <taxon>Trombidiformes</taxon>
        <taxon>Prostigmata</taxon>
        <taxon>Eleutherengona</taxon>
        <taxon>Raphignathae</taxon>
        <taxon>Tetranychoidea</taxon>
        <taxon>Tetranychidae</taxon>
        <taxon>Tetranychus</taxon>
    </lineage>
</organism>
<evidence type="ECO:0000259" key="10">
    <source>
        <dbReference type="PROSITE" id="PS51194"/>
    </source>
</evidence>
<dbReference type="InterPro" id="IPR056371">
    <property type="entry name" value="DHX37-like_C"/>
</dbReference>
<gene>
    <name evidence="11" type="primary">107361655</name>
</gene>
<dbReference type="InterPro" id="IPR007502">
    <property type="entry name" value="Helicase-assoc_dom"/>
</dbReference>
<keyword evidence="5" id="KW-0347">Helicase</keyword>
<feature type="region of interest" description="Disordered" evidence="8">
    <location>
        <begin position="1"/>
        <end position="26"/>
    </location>
</feature>
<feature type="compositionally biased region" description="Basic residues" evidence="8">
    <location>
        <begin position="1"/>
        <end position="12"/>
    </location>
</feature>
<reference evidence="12" key="1">
    <citation type="submission" date="2011-08" db="EMBL/GenBank/DDBJ databases">
        <authorList>
            <person name="Rombauts S."/>
        </authorList>
    </citation>
    <scope>NUCLEOTIDE SEQUENCE</scope>
    <source>
        <strain evidence="12">London</strain>
    </source>
</reference>
<feature type="compositionally biased region" description="Polar residues" evidence="8">
    <location>
        <begin position="46"/>
        <end position="58"/>
    </location>
</feature>
<feature type="compositionally biased region" description="Basic and acidic residues" evidence="8">
    <location>
        <begin position="256"/>
        <end position="276"/>
    </location>
</feature>
<dbReference type="InterPro" id="IPR002464">
    <property type="entry name" value="DNA/RNA_helicase_DEAH_CS"/>
</dbReference>
<evidence type="ECO:0000256" key="1">
    <source>
        <dbReference type="ARBA" id="ARBA00008792"/>
    </source>
</evidence>
<dbReference type="eggNOG" id="KOG0926">
    <property type="taxonomic scope" value="Eukaryota"/>
</dbReference>
<dbReference type="Pfam" id="PF07717">
    <property type="entry name" value="OB_NTP_bind"/>
    <property type="match status" value="1"/>
</dbReference>
<accession>T1K9Z5</accession>
<proteinExistence type="inferred from homology"/>
<dbReference type="HOGENOM" id="CLU_001832_0_0_1"/>
<feature type="region of interest" description="Disordered" evidence="8">
    <location>
        <begin position="45"/>
        <end position="94"/>
    </location>
</feature>
<dbReference type="Pfam" id="PF00271">
    <property type="entry name" value="Helicase_C"/>
    <property type="match status" value="1"/>
</dbReference>
<feature type="compositionally biased region" description="Basic and acidic residues" evidence="8">
    <location>
        <begin position="224"/>
        <end position="235"/>
    </location>
</feature>
<dbReference type="InterPro" id="IPR027417">
    <property type="entry name" value="P-loop_NTPase"/>
</dbReference>
<dbReference type="Pfam" id="PF00270">
    <property type="entry name" value="DEAD"/>
    <property type="match status" value="1"/>
</dbReference>
<evidence type="ECO:0000256" key="4">
    <source>
        <dbReference type="ARBA" id="ARBA00022801"/>
    </source>
</evidence>
<feature type="domain" description="Helicase C-terminal" evidence="10">
    <location>
        <begin position="589"/>
        <end position="764"/>
    </location>
</feature>
<keyword evidence="12" id="KW-1185">Reference proteome</keyword>
<evidence type="ECO:0000313" key="12">
    <source>
        <dbReference type="Proteomes" id="UP000015104"/>
    </source>
</evidence>
<feature type="region of interest" description="Disordered" evidence="8">
    <location>
        <begin position="610"/>
        <end position="629"/>
    </location>
</feature>
<dbReference type="CDD" id="cd17982">
    <property type="entry name" value="DEXHc_DHX37"/>
    <property type="match status" value="1"/>
</dbReference>
<dbReference type="GO" id="GO:0005524">
    <property type="term" value="F:ATP binding"/>
    <property type="evidence" value="ECO:0007669"/>
    <property type="project" value="UniProtKB-KW"/>
</dbReference>
<dbReference type="FunFam" id="3.40.50.300:FF:000637">
    <property type="entry name" value="ATP-dependent RNA helicase DHX37/DHR1"/>
    <property type="match status" value="1"/>
</dbReference>
<dbReference type="EnsemblMetazoa" id="tetur07g06720.1">
    <property type="protein sequence ID" value="tetur07g06720.1"/>
    <property type="gene ID" value="tetur07g06720"/>
</dbReference>
<dbReference type="GO" id="GO:0005730">
    <property type="term" value="C:nucleolus"/>
    <property type="evidence" value="ECO:0007669"/>
    <property type="project" value="TreeGrafter"/>
</dbReference>
<dbReference type="PANTHER" id="PTHR18934">
    <property type="entry name" value="ATP-DEPENDENT RNA HELICASE"/>
    <property type="match status" value="1"/>
</dbReference>
<feature type="domain" description="Helicase ATP-binding" evidence="9">
    <location>
        <begin position="322"/>
        <end position="488"/>
    </location>
</feature>
<dbReference type="InterPro" id="IPR011545">
    <property type="entry name" value="DEAD/DEAH_box_helicase_dom"/>
</dbReference>
<sequence>MGRSIKRRRNIKARSGGKDTIKSAVKSKSSVAEIPIELEVDHSKYDSSNPLILPSNKNVDGVKDRKSDVQSKKKPKKVLSLKKKKKLQKVLDRKKRIQDRSSILDELKKHQLDTKTYSAMSSTSNLHTKGYKRNIDIASSQIAEVELSKIKTSARKRMRINTLEDANKKVGNNVLGFDRSDDDSDGEEKEEEDDDNDDEGHGENEEEEIKEEEPADVTNQLNLNDKENLSTEQEKNKVVEVLSKWEPEENSVADEVVDKSENEKPSESSKVPEEQLKTVDKDVSNISKEVTMKPRFVSVNRDPEIQKSREGLPIYSKECEIMETINDNDVTILCGETGSGKTTQIPQFLYEAGYAIDRKIGITEPRRVAAIAMASRVGHEMNLSSDIVSYQIRFEGNCTDETKIKFMTDGILLKEIQKDFLLSDYSVIIIDEAHERTVYSDILIGLLSRIIKLRSKKNDRLRLIIMSATLRIDDFKTNPNLFKTEPPVINIEVRQYPINVYHNKVTPEDYIHAAYSKVCKIHKNMPKRGGILVFLTGQQEVLTLCRKLRQTFPFNENSLAKQKEKEEEKEIQRVSRKEAKKLRKTKPKTLGDIMPQIDLNAFGDEIDLADDVSDEDGNNESSDEDDDNVVSCSDPLYCLPLFSHLNEKRQRLIFEKPPEGVRLCVVATNIAETSLTIPNIEYVIDTGKVKMKYYDQTTGISTFLIDWISQSSADQRAGRSGRTGKGHCYRLYSSAVYNDFKKFSDAEIVRKPIDDLVLQMKSMNIDNVANFPFPTPPSSESILAAEKRLVLLGALKETKVCEAKIDKAKNKTQAKTVARITPLGRTISLLPLSPRFAKMIILASKQNLISYSISIVSALTVQEIFVSQSSVDQINEDGTKKVYKDRLSIIRKKWAGIGNSLLLGDMMIFLCAIGAWEHVDCIPAFCSKYGLRLKAMNEIRKLRIQLLKETSTIFPQLGLSTDLKMLPPTDGQAKALRQILLSGLFDHVARIMPDDEKDNENRRILKNAYKSIEVEQPVYISNDSVLNDVKPEWIVYQEIYETQKLYMRNVVAIEPEWIPIYAPNMCTFSKPMNDPPPRYDSEADCVKCTVNCNFGPYNWILPDTEIEFPESIDKYRWFTRFLLEGLVIDYFISKRSSLLSTPAIMQKSWAKLQKRTEFILNSLANHRICSKKSLIAKWNEDPKYLLTEFLKWIPEALHFEIQSEWPPLEKST</sequence>
<feature type="region of interest" description="Disordered" evidence="8">
    <location>
        <begin position="249"/>
        <end position="276"/>
    </location>
</feature>
<dbReference type="OMA" id="KYAYHCA"/>
<dbReference type="InterPro" id="IPR014001">
    <property type="entry name" value="Helicase_ATP-bd"/>
</dbReference>
<dbReference type="SMART" id="SM00847">
    <property type="entry name" value="HA2"/>
    <property type="match status" value="1"/>
</dbReference>
<name>T1K9Z5_TETUR</name>
<feature type="compositionally biased region" description="Basic and acidic residues" evidence="8">
    <location>
        <begin position="60"/>
        <end position="71"/>
    </location>
</feature>
<dbReference type="OrthoDB" id="10025033at2759"/>
<protein>
    <recommendedName>
        <fullName evidence="2">RNA helicase</fullName>
        <ecNumber evidence="2">3.6.4.13</ecNumber>
    </recommendedName>
</protein>
<evidence type="ECO:0000259" key="9">
    <source>
        <dbReference type="PROSITE" id="PS51192"/>
    </source>
</evidence>
<keyword evidence="4" id="KW-0378">Hydrolase</keyword>
<dbReference type="AlphaFoldDB" id="T1K9Z5"/>
<dbReference type="GO" id="GO:0000462">
    <property type="term" value="P:maturation of SSU-rRNA from tricistronic rRNA transcript (SSU-rRNA, 5.8S rRNA, LSU-rRNA)"/>
    <property type="evidence" value="ECO:0007669"/>
    <property type="project" value="TreeGrafter"/>
</dbReference>
<keyword evidence="3" id="KW-0547">Nucleotide-binding</keyword>
<dbReference type="GO" id="GO:0003723">
    <property type="term" value="F:RNA binding"/>
    <property type="evidence" value="ECO:0007669"/>
    <property type="project" value="TreeGrafter"/>
</dbReference>
<dbReference type="EMBL" id="CAEY01001893">
    <property type="status" value="NOT_ANNOTATED_CDS"/>
    <property type="molecule type" value="Genomic_DNA"/>
</dbReference>
<dbReference type="PROSITE" id="PS51192">
    <property type="entry name" value="HELICASE_ATP_BIND_1"/>
    <property type="match status" value="1"/>
</dbReference>
<comment type="similarity">
    <text evidence="1">Belongs to the DEAD box helicase family. DEAH subfamily.</text>
</comment>
<dbReference type="KEGG" id="tut:107361655"/>
<feature type="compositionally biased region" description="Basic residues" evidence="8">
    <location>
        <begin position="72"/>
        <end position="94"/>
    </location>
</feature>
<feature type="region of interest" description="Disordered" evidence="8">
    <location>
        <begin position="162"/>
        <end position="235"/>
    </location>
</feature>
<dbReference type="Pfam" id="PF23362">
    <property type="entry name" value="DHX37_C"/>
    <property type="match status" value="1"/>
</dbReference>
<dbReference type="GO" id="GO:0016787">
    <property type="term" value="F:hydrolase activity"/>
    <property type="evidence" value="ECO:0007669"/>
    <property type="project" value="UniProtKB-KW"/>
</dbReference>
<evidence type="ECO:0000256" key="2">
    <source>
        <dbReference type="ARBA" id="ARBA00012552"/>
    </source>
</evidence>
<dbReference type="SMART" id="SM00487">
    <property type="entry name" value="DEXDc"/>
    <property type="match status" value="1"/>
</dbReference>
<dbReference type="InterPro" id="IPR011709">
    <property type="entry name" value="DEAD-box_helicase_OB_fold"/>
</dbReference>
<evidence type="ECO:0000256" key="6">
    <source>
        <dbReference type="ARBA" id="ARBA00022840"/>
    </source>
</evidence>
<feature type="compositionally biased region" description="Acidic residues" evidence="8">
    <location>
        <begin position="610"/>
        <end position="628"/>
    </location>
</feature>
<keyword evidence="6" id="KW-0067">ATP-binding</keyword>
<dbReference type="SMART" id="SM00490">
    <property type="entry name" value="HELICc"/>
    <property type="match status" value="1"/>
</dbReference>
<dbReference type="EC" id="3.6.4.13" evidence="2"/>